<reference evidence="2" key="1">
    <citation type="submission" date="2017-03" db="EMBL/GenBank/DDBJ databases">
        <title>Genomes of endolithic fungi from Antarctica.</title>
        <authorList>
            <person name="Coleine C."/>
            <person name="Masonjones S."/>
            <person name="Stajich J.E."/>
        </authorList>
    </citation>
    <scope>NUCLEOTIDE SEQUENCE [LARGE SCALE GENOMIC DNA]</scope>
    <source>
        <strain evidence="2">CCFEE 5527</strain>
    </source>
</reference>
<accession>A0A1V8TKI9</accession>
<name>A0A1V8TKI9_9PEZI</name>
<gene>
    <name evidence="1" type="ORF">B0A48_03617</name>
</gene>
<keyword evidence="2" id="KW-1185">Reference proteome</keyword>
<comment type="caution">
    <text evidence="1">The sequence shown here is derived from an EMBL/GenBank/DDBJ whole genome shotgun (WGS) entry which is preliminary data.</text>
</comment>
<dbReference type="EMBL" id="NAJO01000006">
    <property type="protein sequence ID" value="OQO11890.1"/>
    <property type="molecule type" value="Genomic_DNA"/>
</dbReference>
<evidence type="ECO:0000313" key="2">
    <source>
        <dbReference type="Proteomes" id="UP000192596"/>
    </source>
</evidence>
<organism evidence="1 2">
    <name type="scientific">Cryoendolithus antarcticus</name>
    <dbReference type="NCBI Taxonomy" id="1507870"/>
    <lineage>
        <taxon>Eukaryota</taxon>
        <taxon>Fungi</taxon>
        <taxon>Dikarya</taxon>
        <taxon>Ascomycota</taxon>
        <taxon>Pezizomycotina</taxon>
        <taxon>Dothideomycetes</taxon>
        <taxon>Dothideomycetidae</taxon>
        <taxon>Cladosporiales</taxon>
        <taxon>Cladosporiaceae</taxon>
        <taxon>Cryoendolithus</taxon>
    </lineage>
</organism>
<dbReference type="Proteomes" id="UP000192596">
    <property type="component" value="Unassembled WGS sequence"/>
</dbReference>
<evidence type="ECO:0000313" key="1">
    <source>
        <dbReference type="EMBL" id="OQO11890.1"/>
    </source>
</evidence>
<protein>
    <recommendedName>
        <fullName evidence="3">DRBM domain-containing protein</fullName>
    </recommendedName>
</protein>
<dbReference type="InParanoid" id="A0A1V8TKI9"/>
<evidence type="ECO:0008006" key="3">
    <source>
        <dbReference type="Google" id="ProtNLM"/>
    </source>
</evidence>
<sequence>MDPAADQTMSLEEYDALHPPSKNALRFRSGDTDNTPRSIHFSPPAIVPLPAVETYGVAVQEFNSLCQLHNLQPMFSFTELAQGCYGVKLDFGDHSCEDQRPYPSKKQAREFIAQRGLEMLGKVDLPIRKKRKSEDATVLDDENWNGQLTEYCQKYKFPTPRYKEHIANNVAQQKAGQALSTYLYAYTMTTDAAPGHVFGSETALFPLKAAAKRHTSREAILWLQENAKLGSTTSAKYRKTDEGSDDILDDSTSPLIAQTPAQQVAARSRQLGLSAPSYRMTPVLPPDGAALANWYAAAASFLPQDVLKEPRIGGAVGHTGSCFGQKNAKEECCKLVLILLNQIVEERRKALAVK</sequence>
<dbReference type="STRING" id="1507870.A0A1V8TKI9"/>
<dbReference type="OrthoDB" id="5222339at2759"/>
<dbReference type="AlphaFoldDB" id="A0A1V8TKI9"/>
<proteinExistence type="predicted"/>